<keyword evidence="1" id="KW-0812">Transmembrane</keyword>
<keyword evidence="1" id="KW-0472">Membrane</keyword>
<proteinExistence type="predicted"/>
<protein>
    <submittedName>
        <fullName evidence="2">Uncharacterized protein</fullName>
    </submittedName>
</protein>
<evidence type="ECO:0000313" key="2">
    <source>
        <dbReference type="EMBL" id="MBX54548.1"/>
    </source>
</evidence>
<name>A0A2P2PIF0_RHIMU</name>
<dbReference type="AlphaFoldDB" id="A0A2P2PIF0"/>
<keyword evidence="1" id="KW-1133">Transmembrane helix</keyword>
<sequence>MGCIGCCSKGIQFRNHNPKENYVNWKWYFLWSQPTLQGVSLSVKPMSVCFNVLLLFCVFGFFGHFGSFGAFPGSGITILE</sequence>
<feature type="transmembrane region" description="Helical" evidence="1">
    <location>
        <begin position="48"/>
        <end position="71"/>
    </location>
</feature>
<accession>A0A2P2PIF0</accession>
<reference evidence="2" key="1">
    <citation type="submission" date="2018-02" db="EMBL/GenBank/DDBJ databases">
        <title>Rhizophora mucronata_Transcriptome.</title>
        <authorList>
            <person name="Meera S.P."/>
            <person name="Sreeshan A."/>
            <person name="Augustine A."/>
        </authorList>
    </citation>
    <scope>NUCLEOTIDE SEQUENCE</scope>
    <source>
        <tissue evidence="2">Leaf</tissue>
    </source>
</reference>
<evidence type="ECO:0000256" key="1">
    <source>
        <dbReference type="SAM" id="Phobius"/>
    </source>
</evidence>
<dbReference type="EMBL" id="GGEC01074064">
    <property type="protein sequence ID" value="MBX54548.1"/>
    <property type="molecule type" value="Transcribed_RNA"/>
</dbReference>
<organism evidence="2">
    <name type="scientific">Rhizophora mucronata</name>
    <name type="common">Asiatic mangrove</name>
    <dbReference type="NCBI Taxonomy" id="61149"/>
    <lineage>
        <taxon>Eukaryota</taxon>
        <taxon>Viridiplantae</taxon>
        <taxon>Streptophyta</taxon>
        <taxon>Embryophyta</taxon>
        <taxon>Tracheophyta</taxon>
        <taxon>Spermatophyta</taxon>
        <taxon>Magnoliopsida</taxon>
        <taxon>eudicotyledons</taxon>
        <taxon>Gunneridae</taxon>
        <taxon>Pentapetalae</taxon>
        <taxon>rosids</taxon>
        <taxon>fabids</taxon>
        <taxon>Malpighiales</taxon>
        <taxon>Rhizophoraceae</taxon>
        <taxon>Rhizophora</taxon>
    </lineage>
</organism>